<dbReference type="RefSeq" id="WP_137732367.1">
    <property type="nucleotide sequence ID" value="NZ_BJCL01000003.1"/>
</dbReference>
<dbReference type="OrthoDB" id="9802264at2"/>
<keyword evidence="2" id="KW-1003">Cell membrane</keyword>
<dbReference type="GO" id="GO:0016887">
    <property type="term" value="F:ATP hydrolysis activity"/>
    <property type="evidence" value="ECO:0007669"/>
    <property type="project" value="InterPro"/>
</dbReference>
<dbReference type="InterPro" id="IPR003593">
    <property type="entry name" value="AAA+_ATPase"/>
</dbReference>
<dbReference type="InterPro" id="IPR017871">
    <property type="entry name" value="ABC_transporter-like_CS"/>
</dbReference>
<dbReference type="InterPro" id="IPR003439">
    <property type="entry name" value="ABC_transporter-like_ATP-bd"/>
</dbReference>
<evidence type="ECO:0000313" key="7">
    <source>
        <dbReference type="Proteomes" id="UP000301751"/>
    </source>
</evidence>
<evidence type="ECO:0000256" key="1">
    <source>
        <dbReference type="ARBA" id="ARBA00022448"/>
    </source>
</evidence>
<evidence type="ECO:0000256" key="2">
    <source>
        <dbReference type="ARBA" id="ARBA00022475"/>
    </source>
</evidence>
<protein>
    <submittedName>
        <fullName evidence="6">ABC transporter ATP-binding protein</fullName>
    </submittedName>
</protein>
<feature type="domain" description="ABC transporter" evidence="5">
    <location>
        <begin position="15"/>
        <end position="256"/>
    </location>
</feature>
<keyword evidence="2" id="KW-0472">Membrane</keyword>
<organism evidence="6 7">
    <name type="scientific">Pseudaquabacterium pictum</name>
    <dbReference type="NCBI Taxonomy" id="2315236"/>
    <lineage>
        <taxon>Bacteria</taxon>
        <taxon>Pseudomonadati</taxon>
        <taxon>Pseudomonadota</taxon>
        <taxon>Betaproteobacteria</taxon>
        <taxon>Burkholderiales</taxon>
        <taxon>Sphaerotilaceae</taxon>
        <taxon>Pseudaquabacterium</taxon>
    </lineage>
</organism>
<name>A0A480ARG1_9BURK</name>
<dbReference type="Pfam" id="PF00005">
    <property type="entry name" value="ABC_tran"/>
    <property type="match status" value="1"/>
</dbReference>
<keyword evidence="1" id="KW-0813">Transport</keyword>
<evidence type="ECO:0000259" key="5">
    <source>
        <dbReference type="PROSITE" id="PS50893"/>
    </source>
</evidence>
<dbReference type="Gene3D" id="3.40.50.300">
    <property type="entry name" value="P-loop containing nucleotide triphosphate hydrolases"/>
    <property type="match status" value="1"/>
</dbReference>
<dbReference type="PANTHER" id="PTHR43023:SF3">
    <property type="entry name" value="PROTEIN TRIGALACTOSYLDIACYLGLYCEROL 3, CHLOROPLASTIC"/>
    <property type="match status" value="1"/>
</dbReference>
<dbReference type="PROSITE" id="PS00211">
    <property type="entry name" value="ABC_TRANSPORTER_1"/>
    <property type="match status" value="1"/>
</dbReference>
<dbReference type="EMBL" id="BJCL01000003">
    <property type="protein sequence ID" value="GCL62622.1"/>
    <property type="molecule type" value="Genomic_DNA"/>
</dbReference>
<accession>A0A480ARG1</accession>
<dbReference type="AlphaFoldDB" id="A0A480ARG1"/>
<evidence type="ECO:0000256" key="4">
    <source>
        <dbReference type="ARBA" id="ARBA00022840"/>
    </source>
</evidence>
<dbReference type="PROSITE" id="PS50893">
    <property type="entry name" value="ABC_TRANSPORTER_2"/>
    <property type="match status" value="1"/>
</dbReference>
<sequence>MPAPSAPEADADAVVQMQGIVTRFGRQTVHDGLDLTVRRGEILAIAGGSGSGKSVLLREMVGLQQPTAGTVRVFGTDLATLDDASWQALRRRWGVMFQKGGLFSALTVQENVGLPLREQGRLQGRLPDALVDGIAAWKLALTGLPPDVVGKHPDALSGGMLKRAALARALALDPELLILDEPTSGLDPASAAGIGTLIRATQTQFGPTIVLISHDLELLWRVPDRVAVLGEGRVLAIGPMASLADHPHPTVAAYFDDARRHAAPAPSPPAQETAWKTS</sequence>
<gene>
    <name evidence="6" type="ORF">AQPW35_17030</name>
</gene>
<dbReference type="PANTHER" id="PTHR43023">
    <property type="entry name" value="PROTEIN TRIGALACTOSYLDIACYLGLYCEROL 3, CHLOROPLASTIC"/>
    <property type="match status" value="1"/>
</dbReference>
<comment type="caution">
    <text evidence="6">The sequence shown here is derived from an EMBL/GenBank/DDBJ whole genome shotgun (WGS) entry which is preliminary data.</text>
</comment>
<dbReference type="SMART" id="SM00382">
    <property type="entry name" value="AAA"/>
    <property type="match status" value="1"/>
</dbReference>
<dbReference type="SUPFAM" id="SSF52540">
    <property type="entry name" value="P-loop containing nucleoside triphosphate hydrolases"/>
    <property type="match status" value="1"/>
</dbReference>
<reference evidence="7" key="1">
    <citation type="submission" date="2019-03" db="EMBL/GenBank/DDBJ databases">
        <title>Aquabacterium pictum sp.nov., the first bacteriochlorophyll a-containing freshwater bacterium in the genus Aquabacterium of the class Betaproteobacteria.</title>
        <authorList>
            <person name="Hirose S."/>
            <person name="Tank M."/>
            <person name="Hara E."/>
            <person name="Tamaki H."/>
            <person name="Takaichi S."/>
            <person name="Haruta S."/>
            <person name="Hanada S."/>
        </authorList>
    </citation>
    <scope>NUCLEOTIDE SEQUENCE [LARGE SCALE GENOMIC DNA]</scope>
    <source>
        <strain evidence="7">W35</strain>
    </source>
</reference>
<keyword evidence="7" id="KW-1185">Reference proteome</keyword>
<evidence type="ECO:0000256" key="3">
    <source>
        <dbReference type="ARBA" id="ARBA00022741"/>
    </source>
</evidence>
<keyword evidence="4 6" id="KW-0067">ATP-binding</keyword>
<proteinExistence type="predicted"/>
<dbReference type="GO" id="GO:0005524">
    <property type="term" value="F:ATP binding"/>
    <property type="evidence" value="ECO:0007669"/>
    <property type="project" value="UniProtKB-KW"/>
</dbReference>
<keyword evidence="3" id="KW-0547">Nucleotide-binding</keyword>
<dbReference type="InterPro" id="IPR027417">
    <property type="entry name" value="P-loop_NTPase"/>
</dbReference>
<evidence type="ECO:0000313" key="6">
    <source>
        <dbReference type="EMBL" id="GCL62622.1"/>
    </source>
</evidence>
<dbReference type="Proteomes" id="UP000301751">
    <property type="component" value="Unassembled WGS sequence"/>
</dbReference>